<feature type="transmembrane region" description="Helical" evidence="4">
    <location>
        <begin position="46"/>
        <end position="65"/>
    </location>
</feature>
<evidence type="ECO:0000256" key="2">
    <source>
        <dbReference type="ARBA" id="ARBA00022989"/>
    </source>
</evidence>
<accession>A0AAW9S133</accession>
<dbReference type="InterPro" id="IPR036259">
    <property type="entry name" value="MFS_trans_sf"/>
</dbReference>
<feature type="transmembrane region" description="Helical" evidence="4">
    <location>
        <begin position="7"/>
        <end position="26"/>
    </location>
</feature>
<dbReference type="PROSITE" id="PS50850">
    <property type="entry name" value="MFS"/>
    <property type="match status" value="1"/>
</dbReference>
<keyword evidence="7" id="KW-1185">Reference proteome</keyword>
<proteinExistence type="predicted"/>
<feature type="transmembrane region" description="Helical" evidence="4">
    <location>
        <begin position="354"/>
        <end position="378"/>
    </location>
</feature>
<evidence type="ECO:0000259" key="5">
    <source>
        <dbReference type="PROSITE" id="PS50850"/>
    </source>
</evidence>
<evidence type="ECO:0000256" key="1">
    <source>
        <dbReference type="ARBA" id="ARBA00022692"/>
    </source>
</evidence>
<dbReference type="RefSeq" id="WP_340331572.1">
    <property type="nucleotide sequence ID" value="NZ_JAZHOF010000009.1"/>
</dbReference>
<name>A0AAW9S133_9HYPH</name>
<keyword evidence="1 4" id="KW-0812">Transmembrane</keyword>
<protein>
    <submittedName>
        <fullName evidence="6">YbfB/YjiJ family MFS transporter</fullName>
    </submittedName>
</protein>
<feature type="transmembrane region" description="Helical" evidence="4">
    <location>
        <begin position="326"/>
        <end position="348"/>
    </location>
</feature>
<dbReference type="Gene3D" id="1.20.1250.20">
    <property type="entry name" value="MFS general substrate transporter like domains"/>
    <property type="match status" value="2"/>
</dbReference>
<feature type="transmembrane region" description="Helical" evidence="4">
    <location>
        <begin position="243"/>
        <end position="261"/>
    </location>
</feature>
<dbReference type="GO" id="GO:0005886">
    <property type="term" value="C:plasma membrane"/>
    <property type="evidence" value="ECO:0007669"/>
    <property type="project" value="TreeGrafter"/>
</dbReference>
<feature type="transmembrane region" description="Helical" evidence="4">
    <location>
        <begin position="294"/>
        <end position="314"/>
    </location>
</feature>
<feature type="transmembrane region" description="Helical" evidence="4">
    <location>
        <begin position="204"/>
        <end position="231"/>
    </location>
</feature>
<evidence type="ECO:0000313" key="7">
    <source>
        <dbReference type="Proteomes" id="UP001378188"/>
    </source>
</evidence>
<feature type="transmembrane region" description="Helical" evidence="4">
    <location>
        <begin position="97"/>
        <end position="121"/>
    </location>
</feature>
<keyword evidence="2 4" id="KW-1133">Transmembrane helix</keyword>
<dbReference type="PANTHER" id="PTHR23537">
    <property type="match status" value="1"/>
</dbReference>
<feature type="transmembrane region" description="Helical" evidence="4">
    <location>
        <begin position="133"/>
        <end position="151"/>
    </location>
</feature>
<comment type="caution">
    <text evidence="6">The sequence shown here is derived from an EMBL/GenBank/DDBJ whole genome shotgun (WGS) entry which is preliminary data.</text>
</comment>
<organism evidence="6 7">
    <name type="scientific">Microbaculum marinum</name>
    <dbReference type="NCBI Taxonomy" id="1764581"/>
    <lineage>
        <taxon>Bacteria</taxon>
        <taxon>Pseudomonadati</taxon>
        <taxon>Pseudomonadota</taxon>
        <taxon>Alphaproteobacteria</taxon>
        <taxon>Hyphomicrobiales</taxon>
        <taxon>Tepidamorphaceae</taxon>
        <taxon>Microbaculum</taxon>
    </lineage>
</organism>
<evidence type="ECO:0000256" key="3">
    <source>
        <dbReference type="ARBA" id="ARBA00023136"/>
    </source>
</evidence>
<dbReference type="InterPro" id="IPR010645">
    <property type="entry name" value="MFS_4"/>
</dbReference>
<evidence type="ECO:0000313" key="6">
    <source>
        <dbReference type="EMBL" id="MEJ8573873.1"/>
    </source>
</evidence>
<dbReference type="EMBL" id="JAZHOF010000009">
    <property type="protein sequence ID" value="MEJ8573873.1"/>
    <property type="molecule type" value="Genomic_DNA"/>
</dbReference>
<evidence type="ECO:0000256" key="4">
    <source>
        <dbReference type="SAM" id="Phobius"/>
    </source>
</evidence>
<dbReference type="AlphaFoldDB" id="A0AAW9S133"/>
<dbReference type="Pfam" id="PF06779">
    <property type="entry name" value="MFS_4"/>
    <property type="match status" value="1"/>
</dbReference>
<gene>
    <name evidence="6" type="ORF">V3328_20470</name>
</gene>
<sequence length="391" mass="40486">MTPAWRLVVAGALALGIGLGIGRFFYTPMLPLMQQEYGFDPAVAGLIASANFAGYLAGSLAGSLLRPGPVRLQAFRIGLVISALSTLAMGMTDDVTAWLVLRAIGGIASAFVMIAVAAFVAEALAPVSETGRIAWMFSGVGFGIALSGLLTEFFGSQVSSSTMWYIAGGLCVLALPFVLAEMGDRTLQASPKRPHRRRREPRPLPLVPLLINYTCEGLGYSVFATFIVAIIKSRPELAHIGDWSWVIVGLTGVPSMLLWAAAAERIGYAVALAVAFAVQIVGVLLPAFSDSGGVALLAAALFGATFMSITMLTLPLGRHGAGGRGFAILTAGWGAGQMIGPLVTGYMVTAGYDYHMALVASAAVLGFGLVVLLAAMAFRGPGVASDGRSAA</sequence>
<keyword evidence="3 4" id="KW-0472">Membrane</keyword>
<dbReference type="InterPro" id="IPR020846">
    <property type="entry name" value="MFS_dom"/>
</dbReference>
<feature type="transmembrane region" description="Helical" evidence="4">
    <location>
        <begin position="268"/>
        <end position="288"/>
    </location>
</feature>
<dbReference type="SUPFAM" id="SSF103473">
    <property type="entry name" value="MFS general substrate transporter"/>
    <property type="match status" value="1"/>
</dbReference>
<dbReference type="GO" id="GO:0022857">
    <property type="term" value="F:transmembrane transporter activity"/>
    <property type="evidence" value="ECO:0007669"/>
    <property type="project" value="InterPro"/>
</dbReference>
<feature type="domain" description="Major facilitator superfamily (MFS) profile" evidence="5">
    <location>
        <begin position="4"/>
        <end position="378"/>
    </location>
</feature>
<dbReference type="Proteomes" id="UP001378188">
    <property type="component" value="Unassembled WGS sequence"/>
</dbReference>
<feature type="transmembrane region" description="Helical" evidence="4">
    <location>
        <begin position="163"/>
        <end position="183"/>
    </location>
</feature>
<reference evidence="6 7" key="1">
    <citation type="submission" date="2024-02" db="EMBL/GenBank/DDBJ databases">
        <title>Genome analysis and characterization of Microbaculum marinisediminis sp. nov., isolated from marine sediment.</title>
        <authorList>
            <person name="Du Z.-J."/>
            <person name="Ye Y.-Q."/>
            <person name="Zhang Z.-R."/>
            <person name="Yuan S.-M."/>
            <person name="Zhang X.-Y."/>
        </authorList>
    </citation>
    <scope>NUCLEOTIDE SEQUENCE [LARGE SCALE GENOMIC DNA]</scope>
    <source>
        <strain evidence="6 7">SDUM1044001</strain>
    </source>
</reference>
<dbReference type="PANTHER" id="PTHR23537:SF1">
    <property type="entry name" value="SUGAR TRANSPORTER"/>
    <property type="match status" value="1"/>
</dbReference>